<dbReference type="UniPathway" id="UPA00051">
    <property type="reaction ID" value="UER00075"/>
</dbReference>
<protein>
    <recommendedName>
        <fullName evidence="4">Homoserine O-succinyltransferase</fullName>
        <shortName evidence="4">HST</shortName>
        <ecNumber evidence="4">2.3.1.46</ecNumber>
    </recommendedName>
    <alternativeName>
        <fullName evidence="4">Homoserine transsuccinylase</fullName>
        <shortName evidence="4">HTS</shortName>
    </alternativeName>
</protein>
<evidence type="ECO:0000256" key="5">
    <source>
        <dbReference type="PIRSR" id="PIRSR000450-1"/>
    </source>
</evidence>
<comment type="caution">
    <text evidence="4">Lacks conserved residue(s) required for the propagation of feature annotation.</text>
</comment>
<dbReference type="PIRSF" id="PIRSF000450">
    <property type="entry name" value="H_ser_succinyltr"/>
    <property type="match status" value="1"/>
</dbReference>
<name>A0A1C3H5N3_9GAMM</name>
<feature type="site" description="Important for acyl-CoA specificity" evidence="4">
    <location>
        <position position="147"/>
    </location>
</feature>
<dbReference type="Pfam" id="PF04204">
    <property type="entry name" value="HTS"/>
    <property type="match status" value="1"/>
</dbReference>
<dbReference type="PANTHER" id="PTHR20919:SF0">
    <property type="entry name" value="HOMOSERINE O-SUCCINYLTRANSFERASE"/>
    <property type="match status" value="1"/>
</dbReference>
<sequence>MPLVAHRELESLDRLRAEGQEILDVRRARHQDIRELHIGLLNLMPDGALKATERQFLRLIGNSNRIAQFYVHIFTVPGVPRSADMQAYIDSHYENFDDLARDGLDAIIFTGTNPLHADLAQEAYWPHVQRVFDWADQNVTSVLCSCLASHLALQHFHGIARQRRDEKLFGVFSHRVLDRSHPMLSNINTRFDMPHSRWNGISAEQLRARGLPVLVAGEESGVAMATSPDGFRQIYFQGHPEYDRSSLLKEFRRDVQLYSEGALPRPPKLPVHYFSPAGQRLIRDYIESGRPISDFPEAQLADEVDVTWRDTAKALFANWLGLVYQLTHKERHLQYMDGIDPADPLGRLRR</sequence>
<evidence type="ECO:0000313" key="6">
    <source>
        <dbReference type="EMBL" id="SAM68155.1"/>
    </source>
</evidence>
<dbReference type="EMBL" id="FKLO01000064">
    <property type="protein sequence ID" value="SAM68155.1"/>
    <property type="molecule type" value="Genomic_DNA"/>
</dbReference>
<dbReference type="GO" id="GO:0009086">
    <property type="term" value="P:methionine biosynthetic process"/>
    <property type="evidence" value="ECO:0007669"/>
    <property type="project" value="UniProtKB-UniRule"/>
</dbReference>
<evidence type="ECO:0000256" key="3">
    <source>
        <dbReference type="ARBA" id="ARBA00023315"/>
    </source>
</evidence>
<comment type="subcellular location">
    <subcellularLocation>
        <location evidence="4">Cytoplasm</location>
    </subcellularLocation>
</comment>
<dbReference type="SUPFAM" id="SSF52317">
    <property type="entry name" value="Class I glutamine amidotransferase-like"/>
    <property type="match status" value="1"/>
</dbReference>
<feature type="active site" description="Proton acceptor" evidence="4">
    <location>
        <position position="239"/>
    </location>
</feature>
<dbReference type="PANTHER" id="PTHR20919">
    <property type="entry name" value="HOMOSERINE O-SUCCINYLTRANSFERASE"/>
    <property type="match status" value="1"/>
</dbReference>
<feature type="site" description="Important for substrate specificity" evidence="4">
    <location>
        <position position="196"/>
    </location>
</feature>
<dbReference type="GO" id="GO:0005737">
    <property type="term" value="C:cytoplasm"/>
    <property type="evidence" value="ECO:0007669"/>
    <property type="project" value="UniProtKB-SubCell"/>
</dbReference>
<keyword evidence="1 4" id="KW-0028">Amino-acid biosynthesis</keyword>
<dbReference type="InterPro" id="IPR033752">
    <property type="entry name" value="MetA_family"/>
</dbReference>
<organism evidence="6 7">
    <name type="scientific">Cardiobacterium hominis</name>
    <dbReference type="NCBI Taxonomy" id="2718"/>
    <lineage>
        <taxon>Bacteria</taxon>
        <taxon>Pseudomonadati</taxon>
        <taxon>Pseudomonadota</taxon>
        <taxon>Gammaproteobacteria</taxon>
        <taxon>Cardiobacteriales</taxon>
        <taxon>Cardiobacteriaceae</taxon>
        <taxon>Cardiobacterium</taxon>
    </lineage>
</organism>
<keyword evidence="4" id="KW-0963">Cytoplasm</keyword>
<feature type="binding site" evidence="4">
    <location>
        <position position="196"/>
    </location>
    <ligand>
        <name>substrate</name>
    </ligand>
</feature>
<dbReference type="Gene3D" id="3.40.50.880">
    <property type="match status" value="1"/>
</dbReference>
<evidence type="ECO:0000256" key="4">
    <source>
        <dbReference type="HAMAP-Rule" id="MF_00295"/>
    </source>
</evidence>
<dbReference type="GO" id="GO:0008899">
    <property type="term" value="F:homoserine O-succinyltransferase activity"/>
    <property type="evidence" value="ECO:0007669"/>
    <property type="project" value="UniProtKB-EC"/>
</dbReference>
<dbReference type="NCBIfam" id="NF003776">
    <property type="entry name" value="PRK05368.1-3"/>
    <property type="match status" value="1"/>
</dbReference>
<dbReference type="Proteomes" id="UP000190837">
    <property type="component" value="Unassembled WGS sequence"/>
</dbReference>
<dbReference type="HAMAP" id="MF_00295">
    <property type="entry name" value="MetA_acyltransf"/>
    <property type="match status" value="1"/>
</dbReference>
<dbReference type="InterPro" id="IPR029062">
    <property type="entry name" value="Class_I_gatase-like"/>
</dbReference>
<keyword evidence="3 4" id="KW-0012">Acyltransferase</keyword>
<feature type="active site" description="Acyl-thioester intermediate" evidence="4 5">
    <location>
        <position position="146"/>
    </location>
</feature>
<dbReference type="AlphaFoldDB" id="A0A1C3H5N3"/>
<evidence type="ECO:0000256" key="1">
    <source>
        <dbReference type="ARBA" id="ARBA00022605"/>
    </source>
</evidence>
<feature type="active site" evidence="4">
    <location>
        <position position="241"/>
    </location>
</feature>
<comment type="catalytic activity">
    <reaction evidence="4">
        <text>L-homoserine + succinyl-CoA = O-succinyl-L-homoserine + CoA</text>
        <dbReference type="Rhea" id="RHEA:22008"/>
        <dbReference type="ChEBI" id="CHEBI:57287"/>
        <dbReference type="ChEBI" id="CHEBI:57292"/>
        <dbReference type="ChEBI" id="CHEBI:57476"/>
        <dbReference type="ChEBI" id="CHEBI:57661"/>
        <dbReference type="EC" id="2.3.1.46"/>
    </reaction>
</comment>
<keyword evidence="4" id="KW-0486">Methionine biosynthesis</keyword>
<dbReference type="RefSeq" id="WP_079541484.1">
    <property type="nucleotide sequence ID" value="NZ_FKLO01000064.1"/>
</dbReference>
<feature type="binding site" evidence="4">
    <location>
        <position position="253"/>
    </location>
    <ligand>
        <name>substrate</name>
    </ligand>
</feature>
<dbReference type="EC" id="2.3.1.46" evidence="4"/>
<feature type="binding site" evidence="4">
    <location>
        <position position="167"/>
    </location>
    <ligand>
        <name>substrate</name>
    </ligand>
</feature>
<reference evidence="7" key="1">
    <citation type="submission" date="2016-04" db="EMBL/GenBank/DDBJ databases">
        <authorList>
            <person name="Tagini F."/>
        </authorList>
    </citation>
    <scope>NUCLEOTIDE SEQUENCE [LARGE SCALE GENOMIC DNA]</scope>
    <source>
        <strain evidence="7">CHUV0807</strain>
    </source>
</reference>
<gene>
    <name evidence="4" type="primary">metAS</name>
    <name evidence="6" type="ORF">CHUV0807_1893</name>
</gene>
<comment type="pathway">
    <text evidence="4">Amino-acid biosynthesis; L-methionine biosynthesis via de novo pathway; O-succinyl-L-homoserine from L-homoserine: step 1/1.</text>
</comment>
<proteinExistence type="inferred from homology"/>
<evidence type="ECO:0000313" key="7">
    <source>
        <dbReference type="Proteomes" id="UP000190837"/>
    </source>
</evidence>
<evidence type="ECO:0000256" key="2">
    <source>
        <dbReference type="ARBA" id="ARBA00022679"/>
    </source>
</evidence>
<accession>A0A1C3H5N3</accession>
<dbReference type="GO" id="GO:0004414">
    <property type="term" value="F:homoserine O-acetyltransferase activity"/>
    <property type="evidence" value="ECO:0007669"/>
    <property type="project" value="UniProtKB-UniRule"/>
</dbReference>
<keyword evidence="2 4" id="KW-0808">Transferase</keyword>
<comment type="similarity">
    <text evidence="4">Belongs to the MetA family.</text>
</comment>
<comment type="function">
    <text evidence="4">Transfers a succinyl group from succinyl-CoA to L-homoserine, forming succinyl-L-homoserine.</text>
</comment>
<feature type="site" description="Important for acyl-CoA specificity" evidence="4">
    <location>
        <position position="113"/>
    </location>
</feature>